<gene>
    <name evidence="2" type="ORF">RCOM_0273110</name>
</gene>
<dbReference type="Proteomes" id="UP000008311">
    <property type="component" value="Unassembled WGS sequence"/>
</dbReference>
<feature type="region of interest" description="Disordered" evidence="1">
    <location>
        <begin position="369"/>
        <end position="436"/>
    </location>
</feature>
<feature type="compositionally biased region" description="Basic and acidic residues" evidence="1">
    <location>
        <begin position="369"/>
        <end position="380"/>
    </location>
</feature>
<evidence type="ECO:0000256" key="1">
    <source>
        <dbReference type="SAM" id="MobiDB-lite"/>
    </source>
</evidence>
<protein>
    <submittedName>
        <fullName evidence="2">Uncharacterized protein</fullName>
    </submittedName>
</protein>
<feature type="compositionally biased region" description="Basic and acidic residues" evidence="1">
    <location>
        <begin position="558"/>
        <end position="572"/>
    </location>
</feature>
<organism evidence="2 3">
    <name type="scientific">Ricinus communis</name>
    <name type="common">Castor bean</name>
    <dbReference type="NCBI Taxonomy" id="3988"/>
    <lineage>
        <taxon>Eukaryota</taxon>
        <taxon>Viridiplantae</taxon>
        <taxon>Streptophyta</taxon>
        <taxon>Embryophyta</taxon>
        <taxon>Tracheophyta</taxon>
        <taxon>Spermatophyta</taxon>
        <taxon>Magnoliopsida</taxon>
        <taxon>eudicotyledons</taxon>
        <taxon>Gunneridae</taxon>
        <taxon>Pentapetalae</taxon>
        <taxon>rosids</taxon>
        <taxon>fabids</taxon>
        <taxon>Malpighiales</taxon>
        <taxon>Euphorbiaceae</taxon>
        <taxon>Acalyphoideae</taxon>
        <taxon>Acalypheae</taxon>
        <taxon>Ricinus</taxon>
    </lineage>
</organism>
<feature type="region of interest" description="Disordered" evidence="1">
    <location>
        <begin position="608"/>
        <end position="680"/>
    </location>
</feature>
<accession>B9T9Z9</accession>
<feature type="compositionally biased region" description="Low complexity" evidence="1">
    <location>
        <begin position="612"/>
        <end position="634"/>
    </location>
</feature>
<feature type="compositionally biased region" description="Basic and acidic residues" evidence="1">
    <location>
        <begin position="635"/>
        <end position="650"/>
    </location>
</feature>
<dbReference type="InParanoid" id="B9T9Z9"/>
<evidence type="ECO:0000313" key="2">
    <source>
        <dbReference type="EMBL" id="EEF27314.1"/>
    </source>
</evidence>
<feature type="region of interest" description="Disordered" evidence="1">
    <location>
        <begin position="472"/>
        <end position="495"/>
    </location>
</feature>
<reference evidence="3" key="1">
    <citation type="journal article" date="2010" name="Nat. Biotechnol.">
        <title>Draft genome sequence of the oilseed species Ricinus communis.</title>
        <authorList>
            <person name="Chan A.P."/>
            <person name="Crabtree J."/>
            <person name="Zhao Q."/>
            <person name="Lorenzi H."/>
            <person name="Orvis J."/>
            <person name="Puiu D."/>
            <person name="Melake-Berhan A."/>
            <person name="Jones K.M."/>
            <person name="Redman J."/>
            <person name="Chen G."/>
            <person name="Cahoon E.B."/>
            <person name="Gedil M."/>
            <person name="Stanke M."/>
            <person name="Haas B.J."/>
            <person name="Wortman J.R."/>
            <person name="Fraser-Liggett C.M."/>
            <person name="Ravel J."/>
            <person name="Rabinowicz P.D."/>
        </authorList>
    </citation>
    <scope>NUCLEOTIDE SEQUENCE [LARGE SCALE GENOMIC DNA]</scope>
    <source>
        <strain evidence="3">cv. Hale</strain>
    </source>
</reference>
<feature type="region of interest" description="Disordered" evidence="1">
    <location>
        <begin position="532"/>
        <end position="583"/>
    </location>
</feature>
<proteinExistence type="predicted"/>
<sequence length="745" mass="81053">MQTATRRPACGGRPGYSAELDLADGDGDHQRLRLVSQVGVAHVDQVAGRHADAVEGAVVVEVVHRRRAAADVDIVVVASQLAVLGKVEGLFAAVGGDAVRIAHLQPAQRLAAFLPRRQLLEREARLGKRERQRQVIPDGVADEVGQLRFAPWRLQAKAGERVARRGQRVDHRAVGGLDDGALRRDRGAAVRRTKRRVRGPLAVQVDADVHFIQLAAMALQRPQNAALAQVRGQLAEAFPALQAAVGGHAGVRPFFQRLDEVLVRHRRQRALRAGIPSPQHQRIGFHVLDHLFAGLAVAVAFRVFHLQAHGFLVQPLPFHAERRQVPVRRTGHAAVGGVGALVAGGAMQHGRAVTAAEDGVGQVVRERQAGEAHLRREGPHQHRRHRADHADEEAGQGVQRQQQSWLRAQRGVEHVDAGGQQQRADEQHRPGARAVGQHAIADAAQRQADRGQRVGHQRCAGVDVIDLLQQRGRHQDHHHNAGRQHPGQQHGHGDGRAVVAQHGLERHFGRQRLASRHVGKHRRLMQPAAQIHGTETKHPAQQERPAPGAGQHLGRLPDGVEARGHQRAKQDAEGQAGGQHAAGVAGVARRHVLGHEHPGAGYLAAHRRALQHAHQQQQQRGGQADAGVGRQQADGQRRHGHQQDRQREHALAAQQVAKVRHDDAAQRPHHVAGGEDAEGLQGAQPFRHLGREEQLADGVGEEDENDEIVEFQRAAEGGQRQCLVILAGQRPRGGGCGHMRRSLVS</sequence>
<dbReference type="EMBL" id="EQ975497">
    <property type="protein sequence ID" value="EEF27314.1"/>
    <property type="molecule type" value="Genomic_DNA"/>
</dbReference>
<keyword evidence="3" id="KW-1185">Reference proteome</keyword>
<name>B9T9Z9_RICCO</name>
<dbReference type="AlphaFoldDB" id="B9T9Z9"/>
<feature type="compositionally biased region" description="Basic residues" evidence="1">
    <location>
        <begin position="472"/>
        <end position="482"/>
    </location>
</feature>
<evidence type="ECO:0000313" key="3">
    <source>
        <dbReference type="Proteomes" id="UP000008311"/>
    </source>
</evidence>